<keyword evidence="3" id="KW-1185">Reference proteome</keyword>
<comment type="caution">
    <text evidence="2">The sequence shown here is derived from an EMBL/GenBank/DDBJ whole genome shotgun (WGS) entry which is preliminary data.</text>
</comment>
<proteinExistence type="predicted"/>
<accession>A0A445HYP6</accession>
<feature type="region of interest" description="Disordered" evidence="1">
    <location>
        <begin position="1"/>
        <end position="201"/>
    </location>
</feature>
<name>A0A445HYP6_GLYSO</name>
<dbReference type="Proteomes" id="UP000289340">
    <property type="component" value="Chromosome 11"/>
</dbReference>
<organism evidence="2 3">
    <name type="scientific">Glycine soja</name>
    <name type="common">Wild soybean</name>
    <dbReference type="NCBI Taxonomy" id="3848"/>
    <lineage>
        <taxon>Eukaryota</taxon>
        <taxon>Viridiplantae</taxon>
        <taxon>Streptophyta</taxon>
        <taxon>Embryophyta</taxon>
        <taxon>Tracheophyta</taxon>
        <taxon>Spermatophyta</taxon>
        <taxon>Magnoliopsida</taxon>
        <taxon>eudicotyledons</taxon>
        <taxon>Gunneridae</taxon>
        <taxon>Pentapetalae</taxon>
        <taxon>rosids</taxon>
        <taxon>fabids</taxon>
        <taxon>Fabales</taxon>
        <taxon>Fabaceae</taxon>
        <taxon>Papilionoideae</taxon>
        <taxon>50 kb inversion clade</taxon>
        <taxon>NPAAA clade</taxon>
        <taxon>indigoferoid/millettioid clade</taxon>
        <taxon>Phaseoleae</taxon>
        <taxon>Glycine</taxon>
        <taxon>Glycine subgen. Soja</taxon>
    </lineage>
</organism>
<sequence length="571" mass="61785">MKNSESVKMDAAATTMTTASSPIQGGEGSHGDGEKALSLSPQLEIKSGGDDAVAPKGNDEVGQKPTLVGVSHKRKASTETNPFCESDPNSSNDSKRFKSSSVSTPNVEQQKVDEEMRPQEGGDVESEKVEGDKGVPDGGLVEMDSDQNKGEGLTVKSPNDNVETEATESMNMEPEGDNKGINKEGTVNSPSNVEEEKVETEAIESMNVEPEGDDKGMPHGGVSELDSNLIKGEGIVILDNNVEEEKVEIDGAVESMNVEPEGDKGTSHGGRFELDLNRRVDEIVDSPSNVETEMKVESDTIKNMGVESQGNNDMPRAVRLLGIDLNLEADQEMVLHSPSDAERETTRVKPVVGDKGMPHEGFSLFDLNKEVEEMVEHDDSVDQNIKVVPYIAEENTEMNCAIDKMVQIGGELLCELNKEAELSSDEKEVEAEPAAANAEEKKKKTEVESSAADKKVEVEQCAEENNEEDDDDDVVEVEKREVVLALPAIAENLEEDDDVVEVESSQVVLALPAVVEIEEDDDDDVVEVEKREVMLALPAIVENDEVETSPPPGNFVIDLNKPPPGYNNDGN</sequence>
<dbReference type="EMBL" id="QZWG01000011">
    <property type="protein sequence ID" value="RZB78941.1"/>
    <property type="molecule type" value="Genomic_DNA"/>
</dbReference>
<evidence type="ECO:0000313" key="3">
    <source>
        <dbReference type="Proteomes" id="UP000289340"/>
    </source>
</evidence>
<reference evidence="2 3" key="1">
    <citation type="submission" date="2018-09" db="EMBL/GenBank/DDBJ databases">
        <title>A high-quality reference genome of wild soybean provides a powerful tool to mine soybean genomes.</title>
        <authorList>
            <person name="Xie M."/>
            <person name="Chung C.Y.L."/>
            <person name="Li M.-W."/>
            <person name="Wong F.-L."/>
            <person name="Chan T.-F."/>
            <person name="Lam H.-M."/>
        </authorList>
    </citation>
    <scope>NUCLEOTIDE SEQUENCE [LARGE SCALE GENOMIC DNA]</scope>
    <source>
        <strain evidence="3">cv. W05</strain>
        <tissue evidence="2">Hypocotyl of etiolated seedlings</tissue>
    </source>
</reference>
<feature type="compositionally biased region" description="Basic and acidic residues" evidence="1">
    <location>
        <begin position="438"/>
        <end position="458"/>
    </location>
</feature>
<feature type="region of interest" description="Disordered" evidence="1">
    <location>
        <begin position="544"/>
        <end position="571"/>
    </location>
</feature>
<feature type="compositionally biased region" description="Basic and acidic residues" evidence="1">
    <location>
        <begin position="110"/>
        <end position="135"/>
    </location>
</feature>
<dbReference type="Gramene" id="XM_028331458.1">
    <property type="protein sequence ID" value="XP_028187259.1"/>
    <property type="gene ID" value="LOC114373888"/>
</dbReference>
<gene>
    <name evidence="2" type="ORF">D0Y65_029354</name>
</gene>
<evidence type="ECO:0000256" key="1">
    <source>
        <dbReference type="SAM" id="MobiDB-lite"/>
    </source>
</evidence>
<protein>
    <submittedName>
        <fullName evidence="2">Uncharacterized protein</fullName>
    </submittedName>
</protein>
<evidence type="ECO:0000313" key="2">
    <source>
        <dbReference type="EMBL" id="RZB78941.1"/>
    </source>
</evidence>
<feature type="compositionally biased region" description="Acidic residues" evidence="1">
    <location>
        <begin position="460"/>
        <end position="473"/>
    </location>
</feature>
<feature type="region of interest" description="Disordered" evidence="1">
    <location>
        <begin position="421"/>
        <end position="473"/>
    </location>
</feature>
<dbReference type="AlphaFoldDB" id="A0A445HYP6"/>